<dbReference type="InterPro" id="IPR052585">
    <property type="entry name" value="Lipid_raft_assoc_Zn_ADH"/>
</dbReference>
<evidence type="ECO:0000313" key="3">
    <source>
        <dbReference type="EMBL" id="ERS98124.1"/>
    </source>
</evidence>
<name>U7PTP5_SPOS1</name>
<dbReference type="InterPro" id="IPR013154">
    <property type="entry name" value="ADH-like_N"/>
</dbReference>
<evidence type="ECO:0000313" key="4">
    <source>
        <dbReference type="Proteomes" id="UP000018087"/>
    </source>
</evidence>
<dbReference type="PANTHER" id="PTHR43482:SF2">
    <property type="entry name" value="ZINC-BINDING DEHYDROGENASE FAMILY, PUTATIVE (AFU_ORTHOLOGUE AFUA_3G15030)-RELATED"/>
    <property type="match status" value="1"/>
</dbReference>
<reference evidence="4" key="1">
    <citation type="journal article" date="2014" name="Genome Announc.">
        <title>Genome sequence of the pathogenic fungus Sporothrix schenckii (ATCC 58251).</title>
        <authorList>
            <person name="Cuomo C.A."/>
            <person name="Rodriguez-Del Valle N."/>
            <person name="Perez-Sanchez L."/>
            <person name="Abouelleil A."/>
            <person name="Goldberg J."/>
            <person name="Young S."/>
            <person name="Zeng Q."/>
            <person name="Birren B.W."/>
        </authorList>
    </citation>
    <scope>NUCLEOTIDE SEQUENCE [LARGE SCALE GENOMIC DNA]</scope>
    <source>
        <strain evidence="4">ATCC 58251 / de Perez 2211183</strain>
    </source>
</reference>
<feature type="domain" description="Alcohol dehydrogenase-like N-terminal" evidence="2">
    <location>
        <begin position="47"/>
        <end position="96"/>
    </location>
</feature>
<evidence type="ECO:0000256" key="1">
    <source>
        <dbReference type="SAM" id="MobiDB-lite"/>
    </source>
</evidence>
<dbReference type="SUPFAM" id="SSF50129">
    <property type="entry name" value="GroES-like"/>
    <property type="match status" value="2"/>
</dbReference>
<dbReference type="Proteomes" id="UP000018087">
    <property type="component" value="Unassembled WGS sequence"/>
</dbReference>
<evidence type="ECO:0000259" key="2">
    <source>
        <dbReference type="Pfam" id="PF08240"/>
    </source>
</evidence>
<protein>
    <recommendedName>
        <fullName evidence="2">Alcohol dehydrogenase-like N-terminal domain-containing protein</fullName>
    </recommendedName>
</protein>
<accession>U7PTP5</accession>
<dbReference type="Gene3D" id="3.40.50.720">
    <property type="entry name" value="NAD(P)-binding Rossmann-like Domain"/>
    <property type="match status" value="2"/>
</dbReference>
<gene>
    <name evidence="3" type="ORF">HMPREF1624_04904</name>
</gene>
<dbReference type="PANTHER" id="PTHR43482">
    <property type="entry name" value="PROTEIN AST1-RELATED"/>
    <property type="match status" value="1"/>
</dbReference>
<dbReference type="InterPro" id="IPR036291">
    <property type="entry name" value="NAD(P)-bd_dom_sf"/>
</dbReference>
<dbReference type="HOGENOM" id="CLU_026673_16_2_1"/>
<dbReference type="SUPFAM" id="SSF51735">
    <property type="entry name" value="NAD(P)-binding Rossmann-fold domains"/>
    <property type="match status" value="1"/>
</dbReference>
<dbReference type="EMBL" id="KI440846">
    <property type="protein sequence ID" value="ERS98124.1"/>
    <property type="molecule type" value="Genomic_DNA"/>
</dbReference>
<dbReference type="eggNOG" id="KOG1198">
    <property type="taxonomic scope" value="Eukaryota"/>
</dbReference>
<keyword evidence="4" id="KW-1185">Reference proteome</keyword>
<proteinExistence type="predicted"/>
<dbReference type="STRING" id="1391915.U7PTP5"/>
<dbReference type="Gene3D" id="3.90.180.10">
    <property type="entry name" value="Medium-chain alcohol dehydrogenases, catalytic domain"/>
    <property type="match status" value="3"/>
</dbReference>
<dbReference type="AlphaFoldDB" id="U7PTP5"/>
<dbReference type="InterPro" id="IPR011032">
    <property type="entry name" value="GroES-like_sf"/>
</dbReference>
<dbReference type="OrthoDB" id="201656at2759"/>
<dbReference type="Pfam" id="PF08240">
    <property type="entry name" value="ADH_N"/>
    <property type="match status" value="1"/>
</dbReference>
<organism evidence="3 4">
    <name type="scientific">Sporothrix schenckii (strain ATCC 58251 / de Perez 2211183)</name>
    <name type="common">Rose-picker's disease fungus</name>
    <dbReference type="NCBI Taxonomy" id="1391915"/>
    <lineage>
        <taxon>Eukaryota</taxon>
        <taxon>Fungi</taxon>
        <taxon>Dikarya</taxon>
        <taxon>Ascomycota</taxon>
        <taxon>Pezizomycotina</taxon>
        <taxon>Sordariomycetes</taxon>
        <taxon>Sordariomycetidae</taxon>
        <taxon>Ophiostomatales</taxon>
        <taxon>Ophiostomataceae</taxon>
        <taxon>Sporothrix</taxon>
    </lineage>
</organism>
<feature type="region of interest" description="Disordered" evidence="1">
    <location>
        <begin position="419"/>
        <end position="459"/>
    </location>
</feature>
<sequence length="570" mass="60467">MSTSNPLANTDKAAHEIPPSQRVLLLHGPRQPYHVTHDYAVPQLHHDREILVRTAVIGLNPIDWKSPDFNFAIPELPYIAGRECAGEVVQLKTRAETSSVHGLSEASEADGLLSPEVPSAAEDAEADVVVDVTDNVASTTISSNDTAIPAVEPIIHTFLTNDASAAKRVSVVDAVEVDDKTDVPLGRSPSTSTSGRITTGDRVLAISTDYRDLRKGAYQEYVVVWDYNTVRLPPHVSCEAGATMGVAFVAAVLALGVNLGVDFSSVAGGPDLLSIVRRLPPAALAADIRDECLRGIGASDKDQDHDRARAGDWLAIWGASSTSAHMAIQLARLAGLRVAAVVDTAKHGWRLARKDGDKEDEETDKGWWQPDWVVDSHDPARAVAVLRANLGSRLRFGFDTRGRDTATWLLRALAGGDPAAASNKKATASTSNSASGRTTPRSSPPSPPATPRGDNGVVASISDMADTDDLPVEQAPAPKSHLVGLTGLPKGTPPPHAVFHSVPIKLFHEVPAVGEALSSWLERLLASKKLVPPVVAGVEDGLERVNAGLDRLRAGEISGGRLVVRLEGRT</sequence>
<feature type="compositionally biased region" description="Low complexity" evidence="1">
    <location>
        <begin position="419"/>
        <end position="441"/>
    </location>
</feature>